<dbReference type="KEGG" id="mtua:CSH63_07070"/>
<dbReference type="EMBL" id="CP024087">
    <property type="protein sequence ID" value="AYF27189.1"/>
    <property type="molecule type" value="Genomic_DNA"/>
</dbReference>
<keyword evidence="1" id="KW-0472">Membrane</keyword>
<dbReference type="Pfam" id="PF14325">
    <property type="entry name" value="DUF4383"/>
    <property type="match status" value="1"/>
</dbReference>
<feature type="transmembrane region" description="Helical" evidence="1">
    <location>
        <begin position="20"/>
        <end position="39"/>
    </location>
</feature>
<keyword evidence="1" id="KW-1133">Transmembrane helix</keyword>
<accession>A0A386WI80</accession>
<keyword evidence="1" id="KW-0812">Transmembrane</keyword>
<feature type="transmembrane region" description="Helical" evidence="1">
    <location>
        <begin position="126"/>
        <end position="143"/>
    </location>
</feature>
<protein>
    <recommendedName>
        <fullName evidence="4">DUF4383 domain-containing protein</fullName>
    </recommendedName>
</protein>
<proteinExistence type="predicted"/>
<gene>
    <name evidence="2" type="ORF">CSH63_07070</name>
</gene>
<evidence type="ECO:0000313" key="3">
    <source>
        <dbReference type="Proteomes" id="UP000267804"/>
    </source>
</evidence>
<sequence>MAGSSRVARNAPASPVRRAAQVVGIVFLVVGVLGFIPGITTNYDTMMFAGHESRAKLLGLFQVSVLHNIVHLLFGVAGLALSRTVSGARAYLIGGGAIYLVLWLYGLVIDHDSGANFVPLNGADNWLHLFLGVGMIALGVALTRRPGRRA</sequence>
<reference evidence="2 3" key="1">
    <citation type="submission" date="2017-10" db="EMBL/GenBank/DDBJ databases">
        <title>Integration of genomic and chemical information greatly accelerates assignment of the full stereostructure of myelolactone, a potent inhibitor of myeloma from a marine-derived Micromonospora.</title>
        <authorList>
            <person name="Kim M.C."/>
            <person name="Machado H."/>
            <person name="Jensen P.R."/>
            <person name="Fenical W."/>
        </authorList>
    </citation>
    <scope>NUCLEOTIDE SEQUENCE [LARGE SCALE GENOMIC DNA]</scope>
    <source>
        <strain evidence="2 3">CNY-010</strain>
    </source>
</reference>
<dbReference type="Proteomes" id="UP000267804">
    <property type="component" value="Chromosome"/>
</dbReference>
<dbReference type="AlphaFoldDB" id="A0A386WI80"/>
<feature type="transmembrane region" description="Helical" evidence="1">
    <location>
        <begin position="59"/>
        <end position="81"/>
    </location>
</feature>
<evidence type="ECO:0008006" key="4">
    <source>
        <dbReference type="Google" id="ProtNLM"/>
    </source>
</evidence>
<name>A0A386WI80_9ACTN</name>
<evidence type="ECO:0000313" key="2">
    <source>
        <dbReference type="EMBL" id="AYF27189.1"/>
    </source>
</evidence>
<organism evidence="2 3">
    <name type="scientific">Micromonospora tulbaghiae</name>
    <dbReference type="NCBI Taxonomy" id="479978"/>
    <lineage>
        <taxon>Bacteria</taxon>
        <taxon>Bacillati</taxon>
        <taxon>Actinomycetota</taxon>
        <taxon>Actinomycetes</taxon>
        <taxon>Micromonosporales</taxon>
        <taxon>Micromonosporaceae</taxon>
        <taxon>Micromonospora</taxon>
    </lineage>
</organism>
<evidence type="ECO:0000256" key="1">
    <source>
        <dbReference type="SAM" id="Phobius"/>
    </source>
</evidence>
<dbReference type="RefSeq" id="WP_120569541.1">
    <property type="nucleotide sequence ID" value="NZ_CP024087.1"/>
</dbReference>
<feature type="transmembrane region" description="Helical" evidence="1">
    <location>
        <begin position="88"/>
        <end position="106"/>
    </location>
</feature>